<accession>A0A7W9TLP5</accession>
<comment type="caution">
    <text evidence="2">The sequence shown here is derived from an EMBL/GenBank/DDBJ whole genome shotgun (WGS) entry which is preliminary data.</text>
</comment>
<dbReference type="AlphaFoldDB" id="A0A7W9TLP5"/>
<gene>
    <name evidence="2" type="ORF">HNR57_007845</name>
</gene>
<evidence type="ECO:0000313" key="2">
    <source>
        <dbReference type="EMBL" id="MBB6081882.1"/>
    </source>
</evidence>
<dbReference type="Proteomes" id="UP000591537">
    <property type="component" value="Unassembled WGS sequence"/>
</dbReference>
<organism evidence="2 3">
    <name type="scientific">Streptomyces paradoxus</name>
    <dbReference type="NCBI Taxonomy" id="66375"/>
    <lineage>
        <taxon>Bacteria</taxon>
        <taxon>Bacillati</taxon>
        <taxon>Actinomycetota</taxon>
        <taxon>Actinomycetes</taxon>
        <taxon>Kitasatosporales</taxon>
        <taxon>Streptomycetaceae</taxon>
        <taxon>Streptomyces</taxon>
    </lineage>
</organism>
<name>A0A7W9TLP5_9ACTN</name>
<evidence type="ECO:0000256" key="1">
    <source>
        <dbReference type="SAM" id="MobiDB-lite"/>
    </source>
</evidence>
<protein>
    <submittedName>
        <fullName evidence="2">Uncharacterized protein</fullName>
    </submittedName>
</protein>
<dbReference type="Pfam" id="PF07332">
    <property type="entry name" value="Phage_holin_3_6"/>
    <property type="match status" value="1"/>
</dbReference>
<feature type="region of interest" description="Disordered" evidence="1">
    <location>
        <begin position="22"/>
        <end position="51"/>
    </location>
</feature>
<evidence type="ECO:0000313" key="3">
    <source>
        <dbReference type="Proteomes" id="UP000591537"/>
    </source>
</evidence>
<proteinExistence type="predicted"/>
<sequence length="51" mass="5702">MGSPDRHRDVGGVAAVLSVMGRSRMRKVSPKPEQTVQTMKEDAQWARHPTK</sequence>
<dbReference type="InterPro" id="IPR009937">
    <property type="entry name" value="Phage_holin_3_6"/>
</dbReference>
<reference evidence="2 3" key="1">
    <citation type="submission" date="2020-08" db="EMBL/GenBank/DDBJ databases">
        <title>Genomic Encyclopedia of Type Strains, Phase IV (KMG-IV): sequencing the most valuable type-strain genomes for metagenomic binning, comparative biology and taxonomic classification.</title>
        <authorList>
            <person name="Goeker M."/>
        </authorList>
    </citation>
    <scope>NUCLEOTIDE SEQUENCE [LARGE SCALE GENOMIC DNA]</scope>
    <source>
        <strain evidence="2 3">DSM 43350</strain>
    </source>
</reference>
<dbReference type="EMBL" id="JACHGV010000024">
    <property type="protein sequence ID" value="MBB6081882.1"/>
    <property type="molecule type" value="Genomic_DNA"/>
</dbReference>
<keyword evidence="3" id="KW-1185">Reference proteome</keyword>